<keyword evidence="5" id="KW-1185">Reference proteome</keyword>
<reference evidence="3" key="2">
    <citation type="submission" date="2005-08" db="EMBL/GenBank/DDBJ databases">
        <title>Complete sequence of Chromosome 1 of Nitrosospira multiformis ATCC 25196.</title>
        <authorList>
            <consortium name="US DOE Joint Genome Institute"/>
            <person name="Copeland A."/>
            <person name="Lucas S."/>
            <person name="Lapidus A."/>
            <person name="Barry K."/>
            <person name="Detter J.C."/>
            <person name="Glavina T."/>
            <person name="Hammon N."/>
            <person name="Israni S."/>
            <person name="Pitluck S."/>
            <person name="Chain P."/>
            <person name="Malfatti S."/>
            <person name="Shin M."/>
            <person name="Vergez L."/>
            <person name="Schmutz J."/>
            <person name="Larimer F."/>
            <person name="Land M."/>
            <person name="Hauser L."/>
            <person name="Kyrpides N."/>
            <person name="Lykidis A."/>
            <person name="Richardson P."/>
        </authorList>
    </citation>
    <scope>NUCLEOTIDE SEQUENCE</scope>
    <source>
        <strain evidence="3">ATCC 25196</strain>
    </source>
</reference>
<reference evidence="5" key="1">
    <citation type="submission" date="2005-08" db="EMBL/GenBank/DDBJ databases">
        <title>Complete sequence of chromosome 1 of Nitrosospira multiformis ATCC 25196.</title>
        <authorList>
            <person name="Copeland A."/>
            <person name="Lucas S."/>
            <person name="Lapidus A."/>
            <person name="Barry K."/>
            <person name="Detter J.C."/>
            <person name="Glavina T."/>
            <person name="Hammon N."/>
            <person name="Israni S."/>
            <person name="Pitluck S."/>
            <person name="Chain P."/>
            <person name="Malfatti S."/>
            <person name="Shin M."/>
            <person name="Vergez L."/>
            <person name="Schmutz J."/>
            <person name="Larimer F."/>
            <person name="Land M."/>
            <person name="Hauser L."/>
            <person name="Kyrpides N."/>
            <person name="Lykidis A."/>
            <person name="Richardson P."/>
        </authorList>
    </citation>
    <scope>NUCLEOTIDE SEQUENCE [LARGE SCALE GENOMIC DNA]</scope>
    <source>
        <strain evidence="5">ATCC 25196 / NCIMB 11849 / C 71</strain>
    </source>
</reference>
<keyword evidence="1" id="KW-0732">Signal</keyword>
<evidence type="ECO:0000313" key="5">
    <source>
        <dbReference type="Proteomes" id="UP000002718"/>
    </source>
</evidence>
<sequence>MKSHLKGAFAALGLLSVAGGAQAAIFQIDFTTAGAFSGTAPSQPTDPNAIFATATFDDHNSSGSVTLTMNVFNNLSAGAYVNDWYFNVDSAPLSGITFVSGVAAQTIQNGTDAFKADGTGGNFDFAFHFPTRNPGELGQGHTSVYTLTGGGITADSFNAVSVSAPPNAGNGGYVSALHVQGYGNSVWIGTDGGPPSNEIPEPATLALLGLGLLGIAATRRQKR</sequence>
<dbReference type="KEGG" id="nmu:Nmul_A1889"/>
<dbReference type="Proteomes" id="UP000002718">
    <property type="component" value="Chromosome"/>
</dbReference>
<gene>
    <name evidence="3" type="ordered locus">Nmul_A1889</name>
    <name evidence="4" type="ORF">SAMN05216403_104129</name>
</gene>
<dbReference type="HOGENOM" id="CLU_1193854_0_0_4"/>
<feature type="signal peptide" evidence="1">
    <location>
        <begin position="1"/>
        <end position="23"/>
    </location>
</feature>
<dbReference type="EMBL" id="CP000103">
    <property type="protein sequence ID" value="ABB75184.1"/>
    <property type="molecule type" value="Genomic_DNA"/>
</dbReference>
<dbReference type="Proteomes" id="UP000236751">
    <property type="component" value="Unassembled WGS sequence"/>
</dbReference>
<reference evidence="3 5" key="3">
    <citation type="journal article" date="2008" name="Appl. Environ. Microbiol.">
        <title>Complete genome sequence of Nitrosospira multiformis, an ammonia-oxidizing bacterium from the soil environment.</title>
        <authorList>
            <person name="Norton J.M."/>
            <person name="Klotz M.G."/>
            <person name="Stein L.Y."/>
            <person name="Arp D.J."/>
            <person name="Bottomley P.J."/>
            <person name="Chain P.S."/>
            <person name="Hauser L.J."/>
            <person name="Land M.L."/>
            <person name="Larimer F.W."/>
            <person name="Shin M.W."/>
            <person name="Starkenburg S.R."/>
        </authorList>
    </citation>
    <scope>NUCLEOTIDE SEQUENCE [LARGE SCALE GENOMIC DNA]</scope>
    <source>
        <strain evidence="3">ATCC 25196</strain>
        <strain evidence="5">ATCC 25196 / NCIMB 11849 / C 71</strain>
    </source>
</reference>
<name>Q2Y7T7_NITMU</name>
<feature type="domain" description="Ice-binding protein C-terminal" evidence="2">
    <location>
        <begin position="199"/>
        <end position="220"/>
    </location>
</feature>
<organism evidence="3 5">
    <name type="scientific">Nitrosospira multiformis (strain ATCC 25196 / NCIMB 11849 / C 71)</name>
    <dbReference type="NCBI Taxonomy" id="323848"/>
    <lineage>
        <taxon>Bacteria</taxon>
        <taxon>Pseudomonadati</taxon>
        <taxon>Pseudomonadota</taxon>
        <taxon>Betaproteobacteria</taxon>
        <taxon>Nitrosomonadales</taxon>
        <taxon>Nitrosomonadaceae</taxon>
        <taxon>Nitrosospira</taxon>
    </lineage>
</organism>
<dbReference type="InterPro" id="IPR013424">
    <property type="entry name" value="Ice-binding_C"/>
</dbReference>
<evidence type="ECO:0000259" key="2">
    <source>
        <dbReference type="Pfam" id="PF07589"/>
    </source>
</evidence>
<feature type="chain" id="PRO_5014308915" evidence="1">
    <location>
        <begin position="24"/>
        <end position="223"/>
    </location>
</feature>
<dbReference type="NCBIfam" id="TIGR02595">
    <property type="entry name" value="PEP_CTERM"/>
    <property type="match status" value="1"/>
</dbReference>
<dbReference type="Pfam" id="PF07589">
    <property type="entry name" value="PEP-CTERM"/>
    <property type="match status" value="1"/>
</dbReference>
<dbReference type="eggNOG" id="ENOG502ZWWC">
    <property type="taxonomic scope" value="Bacteria"/>
</dbReference>
<accession>Q2Y7T7</accession>
<reference evidence="4 6" key="4">
    <citation type="submission" date="2016-10" db="EMBL/GenBank/DDBJ databases">
        <authorList>
            <person name="de Groot N.N."/>
        </authorList>
    </citation>
    <scope>NUCLEOTIDE SEQUENCE [LARGE SCALE GENOMIC DNA]</scope>
    <source>
        <strain evidence="4 6">Nl13</strain>
    </source>
</reference>
<evidence type="ECO:0000313" key="4">
    <source>
        <dbReference type="EMBL" id="SEF61076.1"/>
    </source>
</evidence>
<evidence type="ECO:0000256" key="1">
    <source>
        <dbReference type="SAM" id="SignalP"/>
    </source>
</evidence>
<protein>
    <submittedName>
        <fullName evidence="4">PEP-CTERM protein-sorting domain-containing protein</fullName>
    </submittedName>
</protein>
<dbReference type="RefSeq" id="WP_011381204.1">
    <property type="nucleotide sequence ID" value="NC_007614.1"/>
</dbReference>
<evidence type="ECO:0000313" key="3">
    <source>
        <dbReference type="EMBL" id="ABB75184.1"/>
    </source>
</evidence>
<dbReference type="EMBL" id="FNVK01000004">
    <property type="protein sequence ID" value="SEF61076.1"/>
    <property type="molecule type" value="Genomic_DNA"/>
</dbReference>
<evidence type="ECO:0000313" key="6">
    <source>
        <dbReference type="Proteomes" id="UP000236751"/>
    </source>
</evidence>
<proteinExistence type="predicted"/>
<dbReference type="AlphaFoldDB" id="Q2Y7T7"/>